<sequence length="60" mass="7112">MLPFHLIHQFIKMGYHTIFIQMLQKRCVTKHLFFRGFRTIFPCCTISGGLFFAPLLTHIL</sequence>
<keyword evidence="1" id="KW-0472">Membrane</keyword>
<proteinExistence type="predicted"/>
<organism evidence="2">
    <name type="scientific">Arundo donax</name>
    <name type="common">Giant reed</name>
    <name type="synonym">Donax arundinaceus</name>
    <dbReference type="NCBI Taxonomy" id="35708"/>
    <lineage>
        <taxon>Eukaryota</taxon>
        <taxon>Viridiplantae</taxon>
        <taxon>Streptophyta</taxon>
        <taxon>Embryophyta</taxon>
        <taxon>Tracheophyta</taxon>
        <taxon>Spermatophyta</taxon>
        <taxon>Magnoliopsida</taxon>
        <taxon>Liliopsida</taxon>
        <taxon>Poales</taxon>
        <taxon>Poaceae</taxon>
        <taxon>PACMAD clade</taxon>
        <taxon>Arundinoideae</taxon>
        <taxon>Arundineae</taxon>
        <taxon>Arundo</taxon>
    </lineage>
</organism>
<accession>A0A0A9FQS1</accession>
<reference evidence="2" key="2">
    <citation type="journal article" date="2015" name="Data Brief">
        <title>Shoot transcriptome of the giant reed, Arundo donax.</title>
        <authorList>
            <person name="Barrero R.A."/>
            <person name="Guerrero F.D."/>
            <person name="Moolhuijzen P."/>
            <person name="Goolsby J.A."/>
            <person name="Tidwell J."/>
            <person name="Bellgard S.E."/>
            <person name="Bellgard M.I."/>
        </authorList>
    </citation>
    <scope>NUCLEOTIDE SEQUENCE</scope>
    <source>
        <tissue evidence="2">Shoot tissue taken approximately 20 cm above the soil surface</tissue>
    </source>
</reference>
<dbReference type="EMBL" id="GBRH01185230">
    <property type="protein sequence ID" value="JAE12666.1"/>
    <property type="molecule type" value="Transcribed_RNA"/>
</dbReference>
<evidence type="ECO:0000313" key="2">
    <source>
        <dbReference type="EMBL" id="JAE12666.1"/>
    </source>
</evidence>
<feature type="transmembrane region" description="Helical" evidence="1">
    <location>
        <begin position="32"/>
        <end position="56"/>
    </location>
</feature>
<reference evidence="2" key="1">
    <citation type="submission" date="2014-09" db="EMBL/GenBank/DDBJ databases">
        <authorList>
            <person name="Magalhaes I.L.F."/>
            <person name="Oliveira U."/>
            <person name="Santos F.R."/>
            <person name="Vidigal T.H.D.A."/>
            <person name="Brescovit A.D."/>
            <person name="Santos A.J."/>
        </authorList>
    </citation>
    <scope>NUCLEOTIDE SEQUENCE</scope>
    <source>
        <tissue evidence="2">Shoot tissue taken approximately 20 cm above the soil surface</tissue>
    </source>
</reference>
<name>A0A0A9FQS1_ARUDO</name>
<protein>
    <submittedName>
        <fullName evidence="2">Uncharacterized protein</fullName>
    </submittedName>
</protein>
<keyword evidence="1" id="KW-0812">Transmembrane</keyword>
<keyword evidence="1" id="KW-1133">Transmembrane helix</keyword>
<evidence type="ECO:0000256" key="1">
    <source>
        <dbReference type="SAM" id="Phobius"/>
    </source>
</evidence>
<dbReference type="AlphaFoldDB" id="A0A0A9FQS1"/>